<dbReference type="InterPro" id="IPR041667">
    <property type="entry name" value="Cupin_8"/>
</dbReference>
<reference evidence="3" key="1">
    <citation type="submission" date="2011-10" db="EMBL/GenBank/DDBJ databases">
        <title>Provirophages and transpovirons: unique mobilome of giant viruses.</title>
        <authorList>
            <person name="Desnues C."/>
            <person name="LaScola B."/>
            <person name="Yutin N."/>
            <person name="Fournous G."/>
            <person name="Koonin E."/>
            <person name="Raoult D."/>
        </authorList>
    </citation>
    <scope>NUCLEOTIDE SEQUENCE</scope>
    <source>
        <strain evidence="3">Mv13-c7</strain>
    </source>
</reference>
<dbReference type="Gene3D" id="2.60.120.650">
    <property type="entry name" value="Cupin"/>
    <property type="match status" value="1"/>
</dbReference>
<dbReference type="SUPFAM" id="SSF51197">
    <property type="entry name" value="Clavaminate synthase-like"/>
    <property type="match status" value="1"/>
</dbReference>
<keyword evidence="1" id="KW-1133">Transmembrane helix</keyword>
<dbReference type="EMBL" id="JN885992">
    <property type="protein sequence ID" value="AEX61935.1"/>
    <property type="molecule type" value="Genomic_DNA"/>
</dbReference>
<dbReference type="PANTHER" id="PTHR12461:SF105">
    <property type="entry name" value="HYPOXIA-INDUCIBLE FACTOR 1-ALPHA INHIBITOR"/>
    <property type="match status" value="1"/>
</dbReference>
<keyword evidence="1" id="KW-0812">Transmembrane</keyword>
<feature type="domain" description="JmjC" evidence="2">
    <location>
        <begin position="137"/>
        <end position="306"/>
    </location>
</feature>
<feature type="transmembrane region" description="Helical" evidence="1">
    <location>
        <begin position="12"/>
        <end position="33"/>
    </location>
</feature>
<dbReference type="InterPro" id="IPR003347">
    <property type="entry name" value="JmjC_dom"/>
</dbReference>
<gene>
    <name evidence="3" type="ORF">c7_L1073</name>
</gene>
<name>H2ECJ5_9VIRU</name>
<dbReference type="PANTHER" id="PTHR12461">
    <property type="entry name" value="HYPOXIA-INDUCIBLE FACTOR 1 ALPHA INHIBITOR-RELATED"/>
    <property type="match status" value="1"/>
</dbReference>
<sequence length="369" mass="43528">MTIYKYEFIRKNYLFFLFVLSKHTGLKFIEYILDLFENRMIRKYIDDTEKNPMMIPTIDAKDLTDEKFIKLSNNYRDPVLIKNFMKDTNAVKKWDLDYLSDIIGDFKINTVKYTDKIELENMSFTDFAKRIDNDEIYINNNHTILGKFPQLFDDIKPKFELLLETLKSCNLYSVHIANLFIGSNNDKKKCAGSSMHCGGSGNFFCMLQGKKHWTLIHPKYSCLLKGRVSSTGIHAQTLFDMVDIELNKTPKIFKYLPRYEIVMEPGDVLYNSPWWWHRIRNYDGLSIGLAIRNNKVTKLNLLNNFTFTMSGYKYLVYNTFLLELYERYFGGDKNFTASKSEDKKSNVLFEIEKLIKKYPKSLDIDKLLQ</sequence>
<evidence type="ECO:0000313" key="3">
    <source>
        <dbReference type="EMBL" id="AEX61935.1"/>
    </source>
</evidence>
<dbReference type="Pfam" id="PF13621">
    <property type="entry name" value="Cupin_8"/>
    <property type="match status" value="1"/>
</dbReference>
<organism evidence="3">
    <name type="scientific">Megavirus courdo7</name>
    <dbReference type="NCBI Taxonomy" id="1128135"/>
    <lineage>
        <taxon>Viruses</taxon>
        <taxon>Varidnaviria</taxon>
        <taxon>Bamfordvirae</taxon>
        <taxon>Nucleocytoviricota</taxon>
        <taxon>Megaviricetes</taxon>
        <taxon>Imitervirales</taxon>
        <taxon>Mimiviridae</taxon>
        <taxon>Megamimivirinae</taxon>
        <taxon>Megavirus</taxon>
    </lineage>
</organism>
<protein>
    <submittedName>
        <fullName evidence="3">JmjC domain protein</fullName>
    </submittedName>
</protein>
<accession>H2ECJ5</accession>
<dbReference type="PROSITE" id="PS51184">
    <property type="entry name" value="JMJC"/>
    <property type="match status" value="1"/>
</dbReference>
<evidence type="ECO:0000259" key="2">
    <source>
        <dbReference type="PROSITE" id="PS51184"/>
    </source>
</evidence>
<proteinExistence type="predicted"/>
<evidence type="ECO:0000256" key="1">
    <source>
        <dbReference type="SAM" id="Phobius"/>
    </source>
</evidence>
<keyword evidence="1" id="KW-0472">Membrane</keyword>